<dbReference type="RefSeq" id="WP_082625497.1">
    <property type="nucleotide sequence ID" value="NZ_CABKVG010000006.1"/>
</dbReference>
<evidence type="ECO:0000256" key="2">
    <source>
        <dbReference type="ARBA" id="ARBA00022516"/>
    </source>
</evidence>
<keyword evidence="3" id="KW-0808">Transferase</keyword>
<comment type="pathway">
    <text evidence="1">Lipid metabolism.</text>
</comment>
<dbReference type="InterPro" id="IPR002123">
    <property type="entry name" value="Plipid/glycerol_acylTrfase"/>
</dbReference>
<evidence type="ECO:0000256" key="5">
    <source>
        <dbReference type="ARBA" id="ARBA00023315"/>
    </source>
</evidence>
<keyword evidence="4" id="KW-0443">Lipid metabolism</keyword>
<evidence type="ECO:0000256" key="1">
    <source>
        <dbReference type="ARBA" id="ARBA00005189"/>
    </source>
</evidence>
<keyword evidence="5 7" id="KW-0012">Acyltransferase</keyword>
<dbReference type="Pfam" id="PF01553">
    <property type="entry name" value="Acyltransferase"/>
    <property type="match status" value="1"/>
</dbReference>
<proteinExistence type="predicted"/>
<dbReference type="CDD" id="cd07989">
    <property type="entry name" value="LPLAT_AGPAT-like"/>
    <property type="match status" value="1"/>
</dbReference>
<dbReference type="GO" id="GO:0016746">
    <property type="term" value="F:acyltransferase activity"/>
    <property type="evidence" value="ECO:0007669"/>
    <property type="project" value="UniProtKB-KW"/>
</dbReference>
<dbReference type="PANTHER" id="PTHR10434">
    <property type="entry name" value="1-ACYL-SN-GLYCEROL-3-PHOSPHATE ACYLTRANSFERASE"/>
    <property type="match status" value="1"/>
</dbReference>
<name>A0ABY4E5R9_9NEIS</name>
<feature type="domain" description="Phospholipid/glycerol acyltransferase" evidence="6">
    <location>
        <begin position="74"/>
        <end position="186"/>
    </location>
</feature>
<dbReference type="PANTHER" id="PTHR10434:SF64">
    <property type="entry name" value="1-ACYL-SN-GLYCEROL-3-PHOSPHATE ACYLTRANSFERASE-RELATED"/>
    <property type="match status" value="1"/>
</dbReference>
<keyword evidence="8" id="KW-1185">Reference proteome</keyword>
<evidence type="ECO:0000256" key="4">
    <source>
        <dbReference type="ARBA" id="ARBA00023098"/>
    </source>
</evidence>
<evidence type="ECO:0000313" key="7">
    <source>
        <dbReference type="EMBL" id="UOO91126.1"/>
    </source>
</evidence>
<evidence type="ECO:0000259" key="6">
    <source>
        <dbReference type="SMART" id="SM00563"/>
    </source>
</evidence>
<keyword evidence="2" id="KW-0444">Lipid biosynthesis</keyword>
<sequence>MATSGNKLLLAWRMGRVGWHLLSGCTQIALFFGRSTPAQKQRRIQNWSAQLLGVCGMRVQVVGDIAAIPKDTGRFWVSNHVSWLDIFAINAVQPMRFVGKDDIQTWPVIGWLVARSDTIFISRSNRAAALAANDIISNALQAGANIAIFPEGTSTDGHQLKPFKHSLFQAPISAGVPVQALCVRYPLPNGDLNPAPAYHGDISLWQTLVALLQQPQSVAEVHILAALDSTGMSRQQLGASAQSEIAQCLAQCAEQVVPIQAEYAETVTQ</sequence>
<reference evidence="7 8" key="1">
    <citation type="journal article" date="2022" name="Res Sq">
        <title>Evolution of multicellular longitudinally dividing oral cavity symbionts (Neisseriaceae).</title>
        <authorList>
            <person name="Nyongesa S."/>
            <person name="Weber P."/>
            <person name="Bernet E."/>
            <person name="Pullido F."/>
            <person name="Nieckarz M."/>
            <person name="Delaby M."/>
            <person name="Nieves C."/>
            <person name="Viehboeck T."/>
            <person name="Krause N."/>
            <person name="Rivera-Millot A."/>
            <person name="Nakamura A."/>
            <person name="Vischer N."/>
            <person name="VanNieuwenhze M."/>
            <person name="Brun Y."/>
            <person name="Cava F."/>
            <person name="Bulgheresi S."/>
            <person name="Veyrier F."/>
        </authorList>
    </citation>
    <scope>NUCLEOTIDE SEQUENCE [LARGE SCALE GENOMIC DNA]</scope>
    <source>
        <strain evidence="7 8">SN4</strain>
    </source>
</reference>
<evidence type="ECO:0000313" key="8">
    <source>
        <dbReference type="Proteomes" id="UP000832011"/>
    </source>
</evidence>
<dbReference type="SUPFAM" id="SSF69593">
    <property type="entry name" value="Glycerol-3-phosphate (1)-acyltransferase"/>
    <property type="match status" value="1"/>
</dbReference>
<dbReference type="SMART" id="SM00563">
    <property type="entry name" value="PlsC"/>
    <property type="match status" value="1"/>
</dbReference>
<accession>A0ABY4E5R9</accession>
<organism evidence="7 8">
    <name type="scientific">Vitreoscilla massiliensis</name>
    <dbReference type="NCBI Taxonomy" id="1689272"/>
    <lineage>
        <taxon>Bacteria</taxon>
        <taxon>Pseudomonadati</taxon>
        <taxon>Pseudomonadota</taxon>
        <taxon>Betaproteobacteria</taxon>
        <taxon>Neisseriales</taxon>
        <taxon>Neisseriaceae</taxon>
        <taxon>Vitreoscilla</taxon>
    </lineage>
</organism>
<dbReference type="EMBL" id="CP091511">
    <property type="protein sequence ID" value="UOO91126.1"/>
    <property type="molecule type" value="Genomic_DNA"/>
</dbReference>
<protein>
    <submittedName>
        <fullName evidence="7">1-acyl-sn-glycerol-3-phosphate acyltransferase</fullName>
    </submittedName>
</protein>
<gene>
    <name evidence="7" type="ORF">LVJ82_09215</name>
</gene>
<dbReference type="Proteomes" id="UP000832011">
    <property type="component" value="Chromosome"/>
</dbReference>
<evidence type="ECO:0000256" key="3">
    <source>
        <dbReference type="ARBA" id="ARBA00022679"/>
    </source>
</evidence>